<evidence type="ECO:0000313" key="2">
    <source>
        <dbReference type="Proteomes" id="UP001386972"/>
    </source>
</evidence>
<proteinExistence type="predicted"/>
<name>A0ABU8ZU40_9PSED</name>
<reference evidence="1 2" key="1">
    <citation type="submission" date="2024-03" db="EMBL/GenBank/DDBJ databases">
        <title>Screening, Identification and Application of a Plant Lactobacillus Strain.</title>
        <authorList>
            <person name="Li Y.L."/>
        </authorList>
    </citation>
    <scope>NUCLEOTIDE SEQUENCE [LARGE SCALE GENOMIC DNA]</scope>
    <source>
        <strain evidence="1 2">JDB</strain>
    </source>
</reference>
<accession>A0ABU8ZU40</accession>
<dbReference type="EMBL" id="JBBNAW010000001">
    <property type="protein sequence ID" value="MEK2607754.1"/>
    <property type="molecule type" value="Genomic_DNA"/>
</dbReference>
<organism evidence="1 2">
    <name type="scientific">Pseudomonas shirazensis</name>
    <dbReference type="NCBI Taxonomy" id="2745494"/>
    <lineage>
        <taxon>Bacteria</taxon>
        <taxon>Pseudomonadati</taxon>
        <taxon>Pseudomonadota</taxon>
        <taxon>Gammaproteobacteria</taxon>
        <taxon>Pseudomonadales</taxon>
        <taxon>Pseudomonadaceae</taxon>
        <taxon>Pseudomonas</taxon>
    </lineage>
</organism>
<comment type="caution">
    <text evidence="1">The sequence shown here is derived from an EMBL/GenBank/DDBJ whole genome shotgun (WGS) entry which is preliminary data.</text>
</comment>
<dbReference type="Proteomes" id="UP001386972">
    <property type="component" value="Unassembled WGS sequence"/>
</dbReference>
<dbReference type="RefSeq" id="WP_340609894.1">
    <property type="nucleotide sequence ID" value="NZ_JBBNAW010000001.1"/>
</dbReference>
<gene>
    <name evidence="1" type="ORF">WLF18_01350</name>
</gene>
<evidence type="ECO:0000313" key="1">
    <source>
        <dbReference type="EMBL" id="MEK2607754.1"/>
    </source>
</evidence>
<sequence>MPVEKSALDSIDLDALQVASKAAAEDVIRSHGWKGMVEDADLLGTDERYLVLADPAVVSSLIAELKTSRDNYEAAVMRIKELDLLFGRYLTGMRAAVIEWQNGKGAEAGMEWIWNGLVGPGELPPKDETQAQAYFDREVVPIEAGLEEVYAFLEKRRAAKKAKP</sequence>
<protein>
    <submittedName>
        <fullName evidence="1">Uncharacterized protein</fullName>
    </submittedName>
</protein>
<keyword evidence="2" id="KW-1185">Reference proteome</keyword>